<comment type="caution">
    <text evidence="2">The sequence shown here is derived from an EMBL/GenBank/DDBJ whole genome shotgun (WGS) entry which is preliminary data.</text>
</comment>
<sequence>MKPEAVSTEEAAEFGSAEAPEPAAQPPKRRRGRPRKNSEVTQAKLKRGKSMLSEATLHCQLELTRKVQAFEEQIPWEAVYSNLPAPFDESKHTDLSFMYRNFWRKYPRAVWERNFWSAMSRKLDLKDFNERSARQYSAKAAFESLIVASSERNSSSSWTQSDTLAGGTEGLLCPCIHSTRLRGSGRCGSTSRRTRSSLHLAASNAADMRAQRTQKSDSMWMSNHELADTILEDMAAFKEEQSVRRAQQWSS</sequence>
<proteinExistence type="predicted"/>
<evidence type="ECO:0000313" key="2">
    <source>
        <dbReference type="EMBL" id="KAK1944195.1"/>
    </source>
</evidence>
<dbReference type="AlphaFoldDB" id="A0AAD9LP04"/>
<evidence type="ECO:0000256" key="1">
    <source>
        <dbReference type="SAM" id="MobiDB-lite"/>
    </source>
</evidence>
<feature type="region of interest" description="Disordered" evidence="1">
    <location>
        <begin position="1"/>
        <end position="47"/>
    </location>
</feature>
<name>A0AAD9LP04_9STRA</name>
<keyword evidence="3" id="KW-1185">Reference proteome</keyword>
<protein>
    <submittedName>
        <fullName evidence="2">Uncharacterized protein</fullName>
    </submittedName>
</protein>
<dbReference type="EMBL" id="JASMQC010000006">
    <property type="protein sequence ID" value="KAK1944195.1"/>
    <property type="molecule type" value="Genomic_DNA"/>
</dbReference>
<accession>A0AAD9LP04</accession>
<gene>
    <name evidence="2" type="ORF">P3T76_004107</name>
</gene>
<organism evidence="2 3">
    <name type="scientific">Phytophthora citrophthora</name>
    <dbReference type="NCBI Taxonomy" id="4793"/>
    <lineage>
        <taxon>Eukaryota</taxon>
        <taxon>Sar</taxon>
        <taxon>Stramenopiles</taxon>
        <taxon>Oomycota</taxon>
        <taxon>Peronosporomycetes</taxon>
        <taxon>Peronosporales</taxon>
        <taxon>Peronosporaceae</taxon>
        <taxon>Phytophthora</taxon>
    </lineage>
</organism>
<dbReference type="Proteomes" id="UP001259832">
    <property type="component" value="Unassembled WGS sequence"/>
</dbReference>
<evidence type="ECO:0000313" key="3">
    <source>
        <dbReference type="Proteomes" id="UP001259832"/>
    </source>
</evidence>
<reference evidence="2" key="1">
    <citation type="submission" date="2023-08" db="EMBL/GenBank/DDBJ databases">
        <title>Reference Genome Resource for the Citrus Pathogen Phytophthora citrophthora.</title>
        <authorList>
            <person name="Moller H."/>
            <person name="Coetzee B."/>
            <person name="Rose L.J."/>
            <person name="Van Niekerk J.M."/>
        </authorList>
    </citation>
    <scope>NUCLEOTIDE SEQUENCE</scope>
    <source>
        <strain evidence="2">STE-U-9442</strain>
    </source>
</reference>